<name>A0ABT0TKU1_9FLAO</name>
<protein>
    <recommendedName>
        <fullName evidence="5">Signal peptidase</fullName>
    </recommendedName>
</protein>
<dbReference type="Proteomes" id="UP001317191">
    <property type="component" value="Unassembled WGS sequence"/>
</dbReference>
<evidence type="ECO:0000313" key="4">
    <source>
        <dbReference type="Proteomes" id="UP001317191"/>
    </source>
</evidence>
<feature type="signal peptide" evidence="2">
    <location>
        <begin position="1"/>
        <end position="23"/>
    </location>
</feature>
<evidence type="ECO:0000256" key="1">
    <source>
        <dbReference type="SAM" id="Phobius"/>
    </source>
</evidence>
<accession>A0ABT0TKU1</accession>
<evidence type="ECO:0000313" key="3">
    <source>
        <dbReference type="EMBL" id="MCL9808115.1"/>
    </source>
</evidence>
<gene>
    <name evidence="3" type="ORF">NAT50_01960</name>
</gene>
<keyword evidence="1" id="KW-0472">Membrane</keyword>
<feature type="transmembrane region" description="Helical" evidence="1">
    <location>
        <begin position="47"/>
        <end position="65"/>
    </location>
</feature>
<evidence type="ECO:0000256" key="2">
    <source>
        <dbReference type="SAM" id="SignalP"/>
    </source>
</evidence>
<keyword evidence="2" id="KW-0732">Signal</keyword>
<evidence type="ECO:0008006" key="5">
    <source>
        <dbReference type="Google" id="ProtNLM"/>
    </source>
</evidence>
<proteinExistence type="predicted"/>
<keyword evidence="1" id="KW-1133">Transmembrane helix</keyword>
<dbReference type="RefSeq" id="WP_250590944.1">
    <property type="nucleotide sequence ID" value="NZ_JAMLJM010000001.1"/>
</dbReference>
<feature type="chain" id="PRO_5046388212" description="Signal peptidase" evidence="2">
    <location>
        <begin position="24"/>
        <end position="76"/>
    </location>
</feature>
<dbReference type="EMBL" id="JAMLJM010000001">
    <property type="protein sequence ID" value="MCL9808115.1"/>
    <property type="molecule type" value="Genomic_DNA"/>
</dbReference>
<reference evidence="3 4" key="1">
    <citation type="submission" date="2022-05" db="EMBL/GenBank/DDBJ databases">
        <title>Flavobacterium sp., isolated from activated sludge.</title>
        <authorList>
            <person name="Ran Q."/>
        </authorList>
    </citation>
    <scope>NUCLEOTIDE SEQUENCE [LARGE SCALE GENOMIC DNA]</scope>
    <source>
        <strain evidence="3 4">HXWNR70</strain>
    </source>
</reference>
<keyword evidence="1" id="KW-0812">Transmembrane</keyword>
<keyword evidence="4" id="KW-1185">Reference proteome</keyword>
<comment type="caution">
    <text evidence="3">The sequence shown here is derived from an EMBL/GenBank/DDBJ whole genome shotgun (WGS) entry which is preliminary data.</text>
</comment>
<sequence>MKIAPKNTIIIALTLLVSISTFAAGSGGPTPPPPSLAPPFPPGVPINENGIVLVVLGILYSFFILKKKTFKKQENS</sequence>
<organism evidence="3 4">
    <name type="scientific">Flavobacterium luminosum</name>
    <dbReference type="NCBI Taxonomy" id="2949086"/>
    <lineage>
        <taxon>Bacteria</taxon>
        <taxon>Pseudomonadati</taxon>
        <taxon>Bacteroidota</taxon>
        <taxon>Flavobacteriia</taxon>
        <taxon>Flavobacteriales</taxon>
        <taxon>Flavobacteriaceae</taxon>
        <taxon>Flavobacterium</taxon>
    </lineage>
</organism>